<dbReference type="AlphaFoldDB" id="A0A0F8MY50"/>
<dbReference type="Proteomes" id="UP000033987">
    <property type="component" value="Unassembled WGS sequence"/>
</dbReference>
<comment type="caution">
    <text evidence="2">The sequence shown here is derived from an EMBL/GenBank/DDBJ whole genome shotgun (WGS) entry which is preliminary data.</text>
</comment>
<evidence type="ECO:0000313" key="1">
    <source>
        <dbReference type="EMBL" id="KKH15828.1"/>
    </source>
</evidence>
<gene>
    <name evidence="3" type="ORF">DU44_12750</name>
    <name evidence="1" type="ORF">DU48_11935</name>
    <name evidence="2" type="ORF">DU65_13005</name>
</gene>
<reference evidence="4 5" key="1">
    <citation type="journal article" date="2015" name="ISME J.">
        <title>Genomic and phenotypic differentiation among Methanosarcina mazei populations from Columbia River sediment.</title>
        <authorList>
            <person name="Youngblut N.D."/>
            <person name="Wirth J.S."/>
            <person name="Henriksen J.R."/>
            <person name="Smith M."/>
            <person name="Simon H."/>
            <person name="Metcalf W.W."/>
            <person name="Whitaker R.J."/>
        </authorList>
    </citation>
    <scope>NUCLEOTIDE SEQUENCE [LARGE SCALE GENOMIC DNA]</scope>
    <source>
        <strain evidence="3 5">1.F.A.1A.3</strain>
        <strain evidence="1 6">1.F.A.1B.3</strain>
        <strain evidence="2 4">1.F.A.1B.4</strain>
    </source>
</reference>
<dbReference type="EMBL" id="JJQC01000147">
    <property type="protein sequence ID" value="KKH17144.1"/>
    <property type="molecule type" value="Genomic_DNA"/>
</dbReference>
<dbReference type="Proteomes" id="UP000034064">
    <property type="component" value="Unassembled WGS sequence"/>
</dbReference>
<dbReference type="EMBL" id="JJQB01000137">
    <property type="protein sequence ID" value="KKH15828.1"/>
    <property type="molecule type" value="Genomic_DNA"/>
</dbReference>
<evidence type="ECO:0000313" key="5">
    <source>
        <dbReference type="Proteomes" id="UP000034064"/>
    </source>
</evidence>
<evidence type="ECO:0000313" key="4">
    <source>
        <dbReference type="Proteomes" id="UP000033987"/>
    </source>
</evidence>
<name>A0A0F8MY50_METMZ</name>
<organism evidence="2 4">
    <name type="scientific">Methanosarcina mazei</name>
    <name type="common">Methanosarcina frisia</name>
    <dbReference type="NCBI Taxonomy" id="2209"/>
    <lineage>
        <taxon>Archaea</taxon>
        <taxon>Methanobacteriati</taxon>
        <taxon>Methanobacteriota</taxon>
        <taxon>Stenosarchaea group</taxon>
        <taxon>Methanomicrobia</taxon>
        <taxon>Methanosarcinales</taxon>
        <taxon>Methanosarcinaceae</taxon>
        <taxon>Methanosarcina</taxon>
    </lineage>
</organism>
<evidence type="ECO:0000313" key="6">
    <source>
        <dbReference type="Proteomes" id="UP000034733"/>
    </source>
</evidence>
<dbReference type="EMBL" id="JJQA01000061">
    <property type="protein sequence ID" value="KKH17345.1"/>
    <property type="molecule type" value="Genomic_DNA"/>
</dbReference>
<proteinExistence type="predicted"/>
<evidence type="ECO:0000313" key="3">
    <source>
        <dbReference type="EMBL" id="KKH17345.1"/>
    </source>
</evidence>
<dbReference type="Proteomes" id="UP000034733">
    <property type="component" value="Unassembled WGS sequence"/>
</dbReference>
<evidence type="ECO:0000313" key="2">
    <source>
        <dbReference type="EMBL" id="KKH17144.1"/>
    </source>
</evidence>
<dbReference type="RefSeq" id="WP_048044876.1">
    <property type="nucleotide sequence ID" value="NZ_JJQA01000061.1"/>
</dbReference>
<accession>A0A0F8MY50</accession>
<sequence>MTDNIADHNYDDTLDPESYRIREVYAFYGLTMYHIQCLERTLAMLAATVYNLNADHITRSQFDSILEGNFKKTLGQLISNVKKSVDLSDDFEKKLSDALEKRNFIAHHYFWARAMKFGHTRGKEEMITELSQLSAYFEEMDKELSLVLRKWGNAKGVTDNMIYQIMGNMLLSEIKDIDDEEAVKQSMNTVIYQILDDASSKERYNTG</sequence>
<protein>
    <submittedName>
        <fullName evidence="2">Uncharacterized protein</fullName>
    </submittedName>
</protein>
<dbReference type="PATRIC" id="fig|2209.48.peg.2744"/>